<protein>
    <submittedName>
        <fullName evidence="2">Uncharacterized protein</fullName>
    </submittedName>
</protein>
<feature type="transmembrane region" description="Helical" evidence="1">
    <location>
        <begin position="48"/>
        <end position="69"/>
    </location>
</feature>
<evidence type="ECO:0000313" key="3">
    <source>
        <dbReference type="Proteomes" id="UP000003586"/>
    </source>
</evidence>
<gene>
    <name evidence="2" type="ORF">NIASO_13610</name>
</gene>
<dbReference type="AlphaFoldDB" id="W0F427"/>
<keyword evidence="1" id="KW-0472">Membrane</keyword>
<organism evidence="2 3">
    <name type="scientific">Niabella soli DSM 19437</name>
    <dbReference type="NCBI Taxonomy" id="929713"/>
    <lineage>
        <taxon>Bacteria</taxon>
        <taxon>Pseudomonadati</taxon>
        <taxon>Bacteroidota</taxon>
        <taxon>Chitinophagia</taxon>
        <taxon>Chitinophagales</taxon>
        <taxon>Chitinophagaceae</taxon>
        <taxon>Niabella</taxon>
    </lineage>
</organism>
<accession>W0F427</accession>
<evidence type="ECO:0000256" key="1">
    <source>
        <dbReference type="SAM" id="Phobius"/>
    </source>
</evidence>
<dbReference type="RefSeq" id="WP_008586352.1">
    <property type="nucleotide sequence ID" value="NZ_CP007035.1"/>
</dbReference>
<keyword evidence="1" id="KW-1133">Transmembrane helix</keyword>
<keyword evidence="1" id="KW-0812">Transmembrane</keyword>
<dbReference type="HOGENOM" id="CLU_2194141_0_0_10"/>
<dbReference type="KEGG" id="nso:NIASO_13610"/>
<dbReference type="STRING" id="929713.NIASO_13610"/>
<dbReference type="OrthoDB" id="886712at2"/>
<dbReference type="Proteomes" id="UP000003586">
    <property type="component" value="Chromosome"/>
</dbReference>
<dbReference type="EMBL" id="CP007035">
    <property type="protein sequence ID" value="AHF17747.1"/>
    <property type="molecule type" value="Genomic_DNA"/>
</dbReference>
<reference evidence="2 3" key="1">
    <citation type="submission" date="2013-12" db="EMBL/GenBank/DDBJ databases">
        <authorList>
            <consortium name="DOE Joint Genome Institute"/>
            <person name="Eisen J."/>
            <person name="Huntemann M."/>
            <person name="Han J."/>
            <person name="Chen A."/>
            <person name="Kyrpides N."/>
            <person name="Mavromatis K."/>
            <person name="Markowitz V."/>
            <person name="Palaniappan K."/>
            <person name="Ivanova N."/>
            <person name="Schaumberg A."/>
            <person name="Pati A."/>
            <person name="Liolios K."/>
            <person name="Nordberg H.P."/>
            <person name="Cantor M.N."/>
            <person name="Hua S.X."/>
            <person name="Woyke T."/>
        </authorList>
    </citation>
    <scope>NUCLEOTIDE SEQUENCE [LARGE SCALE GENOMIC DNA]</scope>
    <source>
        <strain evidence="3">DSM 19437</strain>
    </source>
</reference>
<evidence type="ECO:0000313" key="2">
    <source>
        <dbReference type="EMBL" id="AHF17747.1"/>
    </source>
</evidence>
<sequence>MDNNNNIEDILNSFDGIQKAEARPFMYTRVMARLNNEEANFWTKAGAFIARPLVIACCFITIIGTNLFFMIHSDTKQEETIISANSTAEILQNENSILASYTSYDLNR</sequence>
<proteinExistence type="predicted"/>
<keyword evidence="3" id="KW-1185">Reference proteome</keyword>
<name>W0F427_9BACT</name>